<organism evidence="2 3">
    <name type="scientific">Sinomicrobium oceani</name>
    <dbReference type="NCBI Taxonomy" id="1150368"/>
    <lineage>
        <taxon>Bacteria</taxon>
        <taxon>Pseudomonadati</taxon>
        <taxon>Bacteroidota</taxon>
        <taxon>Flavobacteriia</taxon>
        <taxon>Flavobacteriales</taxon>
        <taxon>Flavobacteriaceae</taxon>
        <taxon>Sinomicrobium</taxon>
    </lineage>
</organism>
<feature type="transmembrane region" description="Helical" evidence="1">
    <location>
        <begin position="12"/>
        <end position="32"/>
    </location>
</feature>
<dbReference type="EMBL" id="FPJE01000001">
    <property type="protein sequence ID" value="SFW13573.1"/>
    <property type="molecule type" value="Genomic_DNA"/>
</dbReference>
<keyword evidence="1" id="KW-0472">Membrane</keyword>
<evidence type="ECO:0000313" key="2">
    <source>
        <dbReference type="EMBL" id="SFW13573.1"/>
    </source>
</evidence>
<dbReference type="AlphaFoldDB" id="A0A1K1LRM3"/>
<protein>
    <recommendedName>
        <fullName evidence="4">Import component protein</fullName>
    </recommendedName>
</protein>
<gene>
    <name evidence="2" type="ORF">SAMN02927921_00198</name>
</gene>
<proteinExistence type="predicted"/>
<dbReference type="OrthoDB" id="6400719at2"/>
<evidence type="ECO:0008006" key="4">
    <source>
        <dbReference type="Google" id="ProtNLM"/>
    </source>
</evidence>
<dbReference type="Proteomes" id="UP000182248">
    <property type="component" value="Unassembled WGS sequence"/>
</dbReference>
<sequence length="107" mass="11924">MNDTTKQGKNIAIVSYITIIGSFIAFSMNMDAKNDFAAFHIRQAFGLWISFFALGFLVGHANSIYASMALYLFFIILLLYGFTGALSGKKQPVPLLGKLFQKWLGFI</sequence>
<evidence type="ECO:0000256" key="1">
    <source>
        <dbReference type="SAM" id="Phobius"/>
    </source>
</evidence>
<keyword evidence="1" id="KW-0812">Transmembrane</keyword>
<keyword evidence="3" id="KW-1185">Reference proteome</keyword>
<reference evidence="2 3" key="1">
    <citation type="submission" date="2016-11" db="EMBL/GenBank/DDBJ databases">
        <authorList>
            <person name="Jaros S."/>
            <person name="Januszkiewicz K."/>
            <person name="Wedrychowicz H."/>
        </authorList>
    </citation>
    <scope>NUCLEOTIDE SEQUENCE [LARGE SCALE GENOMIC DNA]</scope>
    <source>
        <strain evidence="2 3">CGMCC 1.12145</strain>
    </source>
</reference>
<feature type="transmembrane region" description="Helical" evidence="1">
    <location>
        <begin position="68"/>
        <end position="88"/>
    </location>
</feature>
<feature type="transmembrane region" description="Helical" evidence="1">
    <location>
        <begin position="44"/>
        <end position="62"/>
    </location>
</feature>
<dbReference type="RefSeq" id="WP_072315431.1">
    <property type="nucleotide sequence ID" value="NZ_FPJE01000001.1"/>
</dbReference>
<evidence type="ECO:0000313" key="3">
    <source>
        <dbReference type="Proteomes" id="UP000182248"/>
    </source>
</evidence>
<accession>A0A1K1LRM3</accession>
<dbReference type="STRING" id="1150368.SAMN02927921_00198"/>
<keyword evidence="1" id="KW-1133">Transmembrane helix</keyword>
<name>A0A1K1LRM3_9FLAO</name>